<dbReference type="InterPro" id="IPR011059">
    <property type="entry name" value="Metal-dep_hydrolase_composite"/>
</dbReference>
<evidence type="ECO:0000313" key="8">
    <source>
        <dbReference type="Proteomes" id="UP000240883"/>
    </source>
</evidence>
<evidence type="ECO:0000313" key="7">
    <source>
        <dbReference type="EMBL" id="PSN75098.1"/>
    </source>
</evidence>
<dbReference type="PANTHER" id="PTHR11271:SF37">
    <property type="entry name" value="FAMILY PROTEIN, PUTATIVE (AFU_ORTHOLOGUE AFUA_4G00460)-RELATED"/>
    <property type="match status" value="1"/>
</dbReference>
<dbReference type="STRING" id="1448308.A0A2T2PCK0"/>
<evidence type="ECO:0000256" key="1">
    <source>
        <dbReference type="ARBA" id="ARBA00001947"/>
    </source>
</evidence>
<evidence type="ECO:0000256" key="4">
    <source>
        <dbReference type="ARBA" id="ARBA00022833"/>
    </source>
</evidence>
<evidence type="ECO:0000256" key="5">
    <source>
        <dbReference type="SAM" id="SignalP"/>
    </source>
</evidence>
<proteinExistence type="predicted"/>
<dbReference type="GO" id="GO:0019239">
    <property type="term" value="F:deaminase activity"/>
    <property type="evidence" value="ECO:0007669"/>
    <property type="project" value="TreeGrafter"/>
</dbReference>
<evidence type="ECO:0000259" key="6">
    <source>
        <dbReference type="Pfam" id="PF01979"/>
    </source>
</evidence>
<dbReference type="AlphaFoldDB" id="A0A2T2PCK0"/>
<dbReference type="InterPro" id="IPR032466">
    <property type="entry name" value="Metal_Hydrolase"/>
</dbReference>
<sequence length="514" mass="56355">MSQRIILLISLLALSSLSYSESILFEHGAIISFDEVSGTLQILRDHSLLVVDDTINAIFPTNSTDVPQNFTIPAGTIRISAEGDIISPGYVDTHRHVWQTVHRSLGGVATLADYLTRLTNVTIAARAYDPEISYYSELVGLCEAVNAGVTTIVDHASGSFTRDVVDAYIQATKDSGIRSVFAYNIGGYDTFPFSEQIEHFRTLMVDGTLNGSTISLGIAYERWAFGIEPEIQAISELITDFDVAVLETHAVGGVFATENNPTLLAQIQLANGTNLLNTTMPVIFVHGTSLTPMDITLLRTYNHYMSYAPEFEMSHSRDVGQQHLAQDQASLSVGTHYTNSGDMVTQARIWLQNVRERLLSYMLTEQRIIPSRNPMSTNQGFLLATRSGAQALRRNDLGVLRVGAKADIVVYDGKAPGMLGWSDPVTAVLLHSHIGHVKHVLVNGKVWKRDGQIVHQGCLSTNETNIEERFVSAASSVQQFWKENPASLEGVFLTGYSYGSTQDMDVVRGSSTGY</sequence>
<keyword evidence="3 7" id="KW-0378">Hydrolase</keyword>
<feature type="chain" id="PRO_5015727984" evidence="5">
    <location>
        <begin position="21"/>
        <end position="514"/>
    </location>
</feature>
<dbReference type="OrthoDB" id="194468at2759"/>
<organism evidence="7 8">
    <name type="scientific">Corynespora cassiicola Philippines</name>
    <dbReference type="NCBI Taxonomy" id="1448308"/>
    <lineage>
        <taxon>Eukaryota</taxon>
        <taxon>Fungi</taxon>
        <taxon>Dikarya</taxon>
        <taxon>Ascomycota</taxon>
        <taxon>Pezizomycotina</taxon>
        <taxon>Dothideomycetes</taxon>
        <taxon>Pleosporomycetidae</taxon>
        <taxon>Pleosporales</taxon>
        <taxon>Corynesporascaceae</taxon>
        <taxon>Corynespora</taxon>
    </lineage>
</organism>
<dbReference type="SUPFAM" id="SSF51338">
    <property type="entry name" value="Composite domain of metallo-dependent hydrolases"/>
    <property type="match status" value="2"/>
</dbReference>
<keyword evidence="4" id="KW-0862">Zinc</keyword>
<protein>
    <submittedName>
        <fullName evidence="7">Metallo-dependent hydrolase</fullName>
    </submittedName>
</protein>
<evidence type="ECO:0000256" key="2">
    <source>
        <dbReference type="ARBA" id="ARBA00022723"/>
    </source>
</evidence>
<dbReference type="GO" id="GO:0005829">
    <property type="term" value="C:cytosol"/>
    <property type="evidence" value="ECO:0007669"/>
    <property type="project" value="TreeGrafter"/>
</dbReference>
<dbReference type="EMBL" id="KZ678128">
    <property type="protein sequence ID" value="PSN75098.1"/>
    <property type="molecule type" value="Genomic_DNA"/>
</dbReference>
<reference evidence="7 8" key="1">
    <citation type="journal article" date="2018" name="Front. Microbiol.">
        <title>Genome-Wide Analysis of Corynespora cassiicola Leaf Fall Disease Putative Effectors.</title>
        <authorList>
            <person name="Lopez D."/>
            <person name="Ribeiro S."/>
            <person name="Label P."/>
            <person name="Fumanal B."/>
            <person name="Venisse J.S."/>
            <person name="Kohler A."/>
            <person name="de Oliveira R.R."/>
            <person name="Labutti K."/>
            <person name="Lipzen A."/>
            <person name="Lail K."/>
            <person name="Bauer D."/>
            <person name="Ohm R.A."/>
            <person name="Barry K.W."/>
            <person name="Spatafora J."/>
            <person name="Grigoriev I.V."/>
            <person name="Martin F.M."/>
            <person name="Pujade-Renaud V."/>
        </authorList>
    </citation>
    <scope>NUCLEOTIDE SEQUENCE [LARGE SCALE GENOMIC DNA]</scope>
    <source>
        <strain evidence="7 8">Philippines</strain>
    </source>
</reference>
<keyword evidence="8" id="KW-1185">Reference proteome</keyword>
<keyword evidence="2" id="KW-0479">Metal-binding</keyword>
<dbReference type="Pfam" id="PF01979">
    <property type="entry name" value="Amidohydro_1"/>
    <property type="match status" value="1"/>
</dbReference>
<accession>A0A2T2PCK0</accession>
<dbReference type="Gene3D" id="3.20.20.140">
    <property type="entry name" value="Metal-dependent hydrolases"/>
    <property type="match status" value="1"/>
</dbReference>
<dbReference type="InterPro" id="IPR006680">
    <property type="entry name" value="Amidohydro-rel"/>
</dbReference>
<feature type="signal peptide" evidence="5">
    <location>
        <begin position="1"/>
        <end position="20"/>
    </location>
</feature>
<gene>
    <name evidence="7" type="ORF">BS50DRAFT_540909</name>
</gene>
<dbReference type="SUPFAM" id="SSF51556">
    <property type="entry name" value="Metallo-dependent hydrolases"/>
    <property type="match status" value="1"/>
</dbReference>
<comment type="cofactor">
    <cofactor evidence="1">
        <name>Zn(2+)</name>
        <dbReference type="ChEBI" id="CHEBI:29105"/>
    </cofactor>
</comment>
<dbReference type="GO" id="GO:0046872">
    <property type="term" value="F:metal ion binding"/>
    <property type="evidence" value="ECO:0007669"/>
    <property type="project" value="UniProtKB-KW"/>
</dbReference>
<dbReference type="Proteomes" id="UP000240883">
    <property type="component" value="Unassembled WGS sequence"/>
</dbReference>
<dbReference type="Gene3D" id="2.30.40.10">
    <property type="entry name" value="Urease, subunit C, domain 1"/>
    <property type="match status" value="1"/>
</dbReference>
<dbReference type="InterPro" id="IPR051607">
    <property type="entry name" value="Metallo-dep_hydrolases"/>
</dbReference>
<evidence type="ECO:0000256" key="3">
    <source>
        <dbReference type="ARBA" id="ARBA00022801"/>
    </source>
</evidence>
<feature type="domain" description="Amidohydrolase-related" evidence="6">
    <location>
        <begin position="85"/>
        <end position="446"/>
    </location>
</feature>
<keyword evidence="5" id="KW-0732">Signal</keyword>
<name>A0A2T2PCK0_CORCC</name>
<dbReference type="PANTHER" id="PTHR11271">
    <property type="entry name" value="GUANINE DEAMINASE"/>
    <property type="match status" value="1"/>
</dbReference>